<dbReference type="OrthoDB" id="10036564at2759"/>
<evidence type="ECO:0000313" key="2">
    <source>
        <dbReference type="EMBL" id="CAF1378730.1"/>
    </source>
</evidence>
<evidence type="ECO:0000256" key="1">
    <source>
        <dbReference type="SAM" id="SignalP"/>
    </source>
</evidence>
<organism evidence="2 5">
    <name type="scientific">Adineta ricciae</name>
    <name type="common">Rotifer</name>
    <dbReference type="NCBI Taxonomy" id="249248"/>
    <lineage>
        <taxon>Eukaryota</taxon>
        <taxon>Metazoa</taxon>
        <taxon>Spiralia</taxon>
        <taxon>Gnathifera</taxon>
        <taxon>Rotifera</taxon>
        <taxon>Eurotatoria</taxon>
        <taxon>Bdelloidea</taxon>
        <taxon>Adinetida</taxon>
        <taxon>Adinetidae</taxon>
        <taxon>Adineta</taxon>
    </lineage>
</organism>
<evidence type="ECO:0000313" key="4">
    <source>
        <dbReference type="Proteomes" id="UP000663828"/>
    </source>
</evidence>
<dbReference type="Proteomes" id="UP000663828">
    <property type="component" value="Unassembled WGS sequence"/>
</dbReference>
<dbReference type="AlphaFoldDB" id="A0A815JJI8"/>
<keyword evidence="1" id="KW-0732">Signal</keyword>
<reference evidence="2" key="1">
    <citation type="submission" date="2021-02" db="EMBL/GenBank/DDBJ databases">
        <authorList>
            <person name="Nowell W R."/>
        </authorList>
    </citation>
    <scope>NUCLEOTIDE SEQUENCE</scope>
</reference>
<keyword evidence="4" id="KW-1185">Reference proteome</keyword>
<evidence type="ECO:0000313" key="5">
    <source>
        <dbReference type="Proteomes" id="UP000663852"/>
    </source>
</evidence>
<comment type="caution">
    <text evidence="2">The sequence shown here is derived from an EMBL/GenBank/DDBJ whole genome shotgun (WGS) entry which is preliminary data.</text>
</comment>
<gene>
    <name evidence="2" type="ORF">EDS130_LOCUS34799</name>
    <name evidence="3" type="ORF">XAT740_LOCUS34267</name>
</gene>
<feature type="signal peptide" evidence="1">
    <location>
        <begin position="1"/>
        <end position="22"/>
    </location>
</feature>
<dbReference type="InterPro" id="IPR027375">
    <property type="entry name" value="DKNYY"/>
</dbReference>
<evidence type="ECO:0000313" key="3">
    <source>
        <dbReference type="EMBL" id="CAF1403301.1"/>
    </source>
</evidence>
<dbReference type="Proteomes" id="UP000663852">
    <property type="component" value="Unassembled WGS sequence"/>
</dbReference>
<dbReference type="Pfam" id="PF13644">
    <property type="entry name" value="DKNYY"/>
    <property type="match status" value="1"/>
</dbReference>
<dbReference type="EMBL" id="CAJNOJ010000296">
    <property type="protein sequence ID" value="CAF1378730.1"/>
    <property type="molecule type" value="Genomic_DNA"/>
</dbReference>
<protein>
    <submittedName>
        <fullName evidence="2">Uncharacterized protein</fullName>
    </submittedName>
</protein>
<accession>A0A815JJI8</accession>
<feature type="chain" id="PRO_5036411810" evidence="1">
    <location>
        <begin position="23"/>
        <end position="174"/>
    </location>
</feature>
<proteinExistence type="predicted"/>
<name>A0A815JJI8_ADIRI</name>
<dbReference type="EMBL" id="CAJNOR010003335">
    <property type="protein sequence ID" value="CAF1403301.1"/>
    <property type="molecule type" value="Genomic_DNA"/>
</dbReference>
<sequence>MTSATVYTILLCCLLMKNQALAGRLQQKLFDDADDDLKYALRSLTTGKPAVNPNNVNFPSAYGKDSYDVYWAGEKIRGVSASTFKVLGSGYAKDSYDVYYMGQKLSGASASTFQDLGNGYAKDSWDVYCMGQKISGASASTLRVLGNGYAKDSWDVYYLGKKISGASANTFSVV</sequence>